<dbReference type="AlphaFoldDB" id="A0A2K2U613"/>
<evidence type="ECO:0000259" key="1">
    <source>
        <dbReference type="Pfam" id="PF12804"/>
    </source>
</evidence>
<dbReference type="SUPFAM" id="SSF53448">
    <property type="entry name" value="Nucleotide-diphospho-sugar transferases"/>
    <property type="match status" value="1"/>
</dbReference>
<proteinExistence type="predicted"/>
<comment type="caution">
    <text evidence="2">The sequence shown here is derived from an EMBL/GenBank/DDBJ whole genome shotgun (WGS) entry which is preliminary data.</text>
</comment>
<organism evidence="2 3">
    <name type="scientific">Rubneribacter badeniensis</name>
    <dbReference type="NCBI Taxonomy" id="2070688"/>
    <lineage>
        <taxon>Bacteria</taxon>
        <taxon>Bacillati</taxon>
        <taxon>Actinomycetota</taxon>
        <taxon>Coriobacteriia</taxon>
        <taxon>Eggerthellales</taxon>
        <taxon>Eggerthellaceae</taxon>
        <taxon>Rubneribacter</taxon>
    </lineage>
</organism>
<dbReference type="Proteomes" id="UP000236488">
    <property type="component" value="Unassembled WGS sequence"/>
</dbReference>
<accession>A0A2K2U613</accession>
<dbReference type="CDD" id="cd04182">
    <property type="entry name" value="GT_2_like_f"/>
    <property type="match status" value="1"/>
</dbReference>
<sequence length="206" mass="22127">MMRRLSRVCACVLAAGGSRRMGECKLLMPFAGSTLLERALEAAAGCAAEGVVAVTGAYADEMAPVVRRMGAREVRNPSWARGQASSVRAAVLHAACEGFDAVMLMVADQPFVTRSHLDALLRGRDGERAWACLSAAGGRSGNPCLFDKRCFPALLELQGDEGARSLFRRHSGIPVRCVHFEDARLFEDVDTPEDLARLEGAVAHAR</sequence>
<feature type="domain" description="MobA-like NTP transferase" evidence="1">
    <location>
        <begin position="10"/>
        <end position="171"/>
    </location>
</feature>
<gene>
    <name evidence="2" type="ORF">C2L80_05425</name>
</gene>
<dbReference type="GO" id="GO:0016779">
    <property type="term" value="F:nucleotidyltransferase activity"/>
    <property type="evidence" value="ECO:0007669"/>
    <property type="project" value="UniProtKB-ARBA"/>
</dbReference>
<keyword evidence="3" id="KW-1185">Reference proteome</keyword>
<keyword evidence="2" id="KW-0808">Transferase</keyword>
<dbReference type="EMBL" id="PPEL01000021">
    <property type="protein sequence ID" value="PNV65672.1"/>
    <property type="molecule type" value="Genomic_DNA"/>
</dbReference>
<evidence type="ECO:0000313" key="2">
    <source>
        <dbReference type="EMBL" id="PNV65672.1"/>
    </source>
</evidence>
<dbReference type="PANTHER" id="PTHR43777:SF1">
    <property type="entry name" value="MOLYBDENUM COFACTOR CYTIDYLYLTRANSFERASE"/>
    <property type="match status" value="1"/>
</dbReference>
<dbReference type="InterPro" id="IPR025877">
    <property type="entry name" value="MobA-like_NTP_Trfase"/>
</dbReference>
<dbReference type="InterPro" id="IPR029044">
    <property type="entry name" value="Nucleotide-diphossugar_trans"/>
</dbReference>
<name>A0A2K2U613_9ACTN</name>
<dbReference type="RefSeq" id="WP_092197803.1">
    <property type="nucleotide sequence ID" value="NZ_PPEL01000021.1"/>
</dbReference>
<dbReference type="Pfam" id="PF12804">
    <property type="entry name" value="NTP_transf_3"/>
    <property type="match status" value="1"/>
</dbReference>
<dbReference type="Gene3D" id="3.90.550.10">
    <property type="entry name" value="Spore Coat Polysaccharide Biosynthesis Protein SpsA, Chain A"/>
    <property type="match status" value="1"/>
</dbReference>
<protein>
    <submittedName>
        <fullName evidence="2">Nucleotidyltransferase family protein</fullName>
    </submittedName>
</protein>
<dbReference type="PANTHER" id="PTHR43777">
    <property type="entry name" value="MOLYBDENUM COFACTOR CYTIDYLYLTRANSFERASE"/>
    <property type="match status" value="1"/>
</dbReference>
<evidence type="ECO:0000313" key="3">
    <source>
        <dbReference type="Proteomes" id="UP000236488"/>
    </source>
</evidence>
<reference evidence="2 3" key="1">
    <citation type="journal article" date="2018" name="Int. J. Syst. Evol. Microbiol.">
        <title>Rubneribacter badeniensis gen. nov., sp. nov. and Enteroscipio rubneri gen. nov., sp. nov., new members of the Eggerthellaceae isolated from human faeces.</title>
        <authorList>
            <person name="Danylec N."/>
            <person name="Gobl A."/>
            <person name="Stoll D.A."/>
            <person name="Hetzer B."/>
            <person name="Kulling S.E."/>
            <person name="Huch M."/>
        </authorList>
    </citation>
    <scope>NUCLEOTIDE SEQUENCE [LARGE SCALE GENOMIC DNA]</scope>
    <source>
        <strain evidence="2 3">ResAG-85</strain>
    </source>
</reference>